<feature type="domain" description="FBD" evidence="1">
    <location>
        <begin position="425"/>
        <end position="458"/>
    </location>
</feature>
<reference evidence="3" key="1">
    <citation type="submission" date="2019-03" db="EMBL/GenBank/DDBJ databases">
        <title>WGS assembly of Setaria viridis.</title>
        <authorList>
            <person name="Huang P."/>
            <person name="Jenkins J."/>
            <person name="Grimwood J."/>
            <person name="Barry K."/>
            <person name="Healey A."/>
            <person name="Mamidi S."/>
            <person name="Sreedasyam A."/>
            <person name="Shu S."/>
            <person name="Feldman M."/>
            <person name="Wu J."/>
            <person name="Yu Y."/>
            <person name="Chen C."/>
            <person name="Johnson J."/>
            <person name="Rokhsar D."/>
            <person name="Baxter I."/>
            <person name="Schmutz J."/>
            <person name="Brutnell T."/>
            <person name="Kellogg E."/>
        </authorList>
    </citation>
    <scope>NUCLEOTIDE SEQUENCE [LARGE SCALE GENOMIC DNA]</scope>
</reference>
<gene>
    <name evidence="3" type="ORF">SEVIR_2G326400v2</name>
</gene>
<dbReference type="SUPFAM" id="SSF81383">
    <property type="entry name" value="F-box domain"/>
    <property type="match status" value="1"/>
</dbReference>
<keyword evidence="4" id="KW-1185">Reference proteome</keyword>
<dbReference type="Proteomes" id="UP000298652">
    <property type="component" value="Chromosome 2"/>
</dbReference>
<evidence type="ECO:0008006" key="5">
    <source>
        <dbReference type="Google" id="ProtNLM"/>
    </source>
</evidence>
<dbReference type="Gene3D" id="3.80.10.10">
    <property type="entry name" value="Ribonuclease Inhibitor"/>
    <property type="match status" value="1"/>
</dbReference>
<dbReference type="OMA" id="DDKESTC"/>
<sequence length="503" mass="56249">MAAAGSCEKCREDQVTAPCCRWGLLRRSRRLRRSADDGEEDRISGLPDDVLRLFLVGLGCARGAAHTGLVSRRWRNLWTGLPELTFHNTAPDQIEAALAQVTRTSMSLLDIDVARHHPLEPPAVTSLLRSAARLAPAELKAVFSGATQYRSNPSYHVDVELPCFDRTTSISITMFIPAVNLVMPPAGDFLKLESLSLRSCDVSVDSLLPRCPRLRKLCIQRTRILSITGHSPSLEELDVTTHGVLLRVDIEAPLLKKLSIYAVVGISNEFSISYSAPKLEELSWMCGHNSKSGVGLGIWRMSSLTLETRKLLGDKQLADDKESTCLQPQHCPRVDTAHYKDATRSFRQHMSQLPVANFSILELDILTRGHAYGGVVLDLLMICSTVQSLKMKLREVGPRVEECLVDCTCDHPNNWRSQTVPMTDLKEVEIQGFKGEAQEIDMLKLIFRSAIMLERVTIEFYSKVSPRDNRYMETLGILKAHPSVESTVFLRKRVLKFEGMVID</sequence>
<dbReference type="InterPro" id="IPR036047">
    <property type="entry name" value="F-box-like_dom_sf"/>
</dbReference>
<organism evidence="3 4">
    <name type="scientific">Setaria viridis</name>
    <name type="common">Green bristlegrass</name>
    <name type="synonym">Setaria italica subsp. viridis</name>
    <dbReference type="NCBI Taxonomy" id="4556"/>
    <lineage>
        <taxon>Eukaryota</taxon>
        <taxon>Viridiplantae</taxon>
        <taxon>Streptophyta</taxon>
        <taxon>Embryophyta</taxon>
        <taxon>Tracheophyta</taxon>
        <taxon>Spermatophyta</taxon>
        <taxon>Magnoliopsida</taxon>
        <taxon>Liliopsida</taxon>
        <taxon>Poales</taxon>
        <taxon>Poaceae</taxon>
        <taxon>PACMAD clade</taxon>
        <taxon>Panicoideae</taxon>
        <taxon>Panicodae</taxon>
        <taxon>Paniceae</taxon>
        <taxon>Cenchrinae</taxon>
        <taxon>Setaria</taxon>
    </lineage>
</organism>
<dbReference type="InterPro" id="IPR055312">
    <property type="entry name" value="FBL15-like"/>
</dbReference>
<evidence type="ECO:0000313" key="3">
    <source>
        <dbReference type="EMBL" id="TKW34751.1"/>
    </source>
</evidence>
<dbReference type="PANTHER" id="PTHR34709">
    <property type="entry name" value="OS10G0396666 PROTEIN"/>
    <property type="match status" value="1"/>
</dbReference>
<dbReference type="Pfam" id="PF24758">
    <property type="entry name" value="LRR_At5g56370"/>
    <property type="match status" value="1"/>
</dbReference>
<dbReference type="Pfam" id="PF08387">
    <property type="entry name" value="FBD"/>
    <property type="match status" value="1"/>
</dbReference>
<dbReference type="AlphaFoldDB" id="A0A4U6VXN4"/>
<dbReference type="InterPro" id="IPR055411">
    <property type="entry name" value="LRR_FXL15/At3g58940/PEG3-like"/>
</dbReference>
<feature type="domain" description="F-box/LRR-repeat protein 15/At3g58940/PEG3-like LRR" evidence="2">
    <location>
        <begin position="156"/>
        <end position="287"/>
    </location>
</feature>
<dbReference type="Gramene" id="TKW34751">
    <property type="protein sequence ID" value="TKW34751"/>
    <property type="gene ID" value="SEVIR_2G326400v2"/>
</dbReference>
<dbReference type="EMBL" id="CM016553">
    <property type="protein sequence ID" value="TKW34751.1"/>
    <property type="molecule type" value="Genomic_DNA"/>
</dbReference>
<protein>
    <recommendedName>
        <fullName evidence="5">FBD domain-containing protein</fullName>
    </recommendedName>
</protein>
<evidence type="ECO:0000259" key="1">
    <source>
        <dbReference type="Pfam" id="PF08387"/>
    </source>
</evidence>
<evidence type="ECO:0000259" key="2">
    <source>
        <dbReference type="Pfam" id="PF24758"/>
    </source>
</evidence>
<dbReference type="SUPFAM" id="SSF52047">
    <property type="entry name" value="RNI-like"/>
    <property type="match status" value="1"/>
</dbReference>
<name>A0A4U6VXN4_SETVI</name>
<proteinExistence type="predicted"/>
<dbReference type="PANTHER" id="PTHR34709:SF62">
    <property type="entry name" value="OS12G0545400 PROTEIN"/>
    <property type="match status" value="1"/>
</dbReference>
<accession>A0A4U6VXN4</accession>
<dbReference type="InterPro" id="IPR006566">
    <property type="entry name" value="FBD"/>
</dbReference>
<dbReference type="InterPro" id="IPR032675">
    <property type="entry name" value="LRR_dom_sf"/>
</dbReference>
<evidence type="ECO:0000313" key="4">
    <source>
        <dbReference type="Proteomes" id="UP000298652"/>
    </source>
</evidence>